<feature type="transmembrane region" description="Helical" evidence="6">
    <location>
        <begin position="163"/>
        <end position="183"/>
    </location>
</feature>
<proteinExistence type="inferred from homology"/>
<evidence type="ECO:0000256" key="4">
    <source>
        <dbReference type="ARBA" id="ARBA00022989"/>
    </source>
</evidence>
<name>A0A1I7MHH1_9MICC</name>
<dbReference type="Proteomes" id="UP000198881">
    <property type="component" value="Unassembled WGS sequence"/>
</dbReference>
<dbReference type="AlphaFoldDB" id="A0A1I7MHH1"/>
<sequence>MESLLILTLVLTVLVGVSLGLLGGGGSILMVPLLTYVAGLGPQQAITASLVVVGVTSAVSVVTHARHDRVQWRTGLVFGAAGMVGAFLGGLAGGHLPGRLLMIAFAVMMLATAGAMIRGRKNATPRESTDRLPIGKVLIEGLVVGLVTGIVGAGGGFLVVPALVLLGGLPMSVAVGTSLLVIAMKSLAGVAGYLTTTVVDWPLVRALTAMAVAGSLVGARLQSRIPEDALRRAFGWFVVGMGVLVLALELPAPAAIAVVGVAGLALAAVVVCRLVPAGTLPCPASWRRGILDVPLTKEST</sequence>
<feature type="transmembrane region" description="Helical" evidence="6">
    <location>
        <begin position="75"/>
        <end position="94"/>
    </location>
</feature>
<evidence type="ECO:0000313" key="7">
    <source>
        <dbReference type="EMBL" id="SFV21361.1"/>
    </source>
</evidence>
<evidence type="ECO:0000313" key="8">
    <source>
        <dbReference type="Proteomes" id="UP000198881"/>
    </source>
</evidence>
<gene>
    <name evidence="7" type="ORF">SAMN04487966_102317</name>
</gene>
<dbReference type="InterPro" id="IPR002781">
    <property type="entry name" value="TM_pro_TauE-like"/>
</dbReference>
<reference evidence="7 8" key="1">
    <citation type="submission" date="2016-10" db="EMBL/GenBank/DDBJ databases">
        <authorList>
            <person name="de Groot N.N."/>
        </authorList>
    </citation>
    <scope>NUCLEOTIDE SEQUENCE [LARGE SCALE GENOMIC DNA]</scope>
    <source>
        <strain evidence="7 8">CGMCC 1.7054</strain>
    </source>
</reference>
<evidence type="ECO:0000256" key="3">
    <source>
        <dbReference type="ARBA" id="ARBA00022692"/>
    </source>
</evidence>
<dbReference type="GO" id="GO:0005886">
    <property type="term" value="C:plasma membrane"/>
    <property type="evidence" value="ECO:0007669"/>
    <property type="project" value="UniProtKB-SubCell"/>
</dbReference>
<accession>A0A1I7MHH1</accession>
<dbReference type="STRING" id="574650.SAMN04487966_102317"/>
<dbReference type="InterPro" id="IPR051598">
    <property type="entry name" value="TSUP/Inactive_protease-like"/>
</dbReference>
<feature type="transmembrane region" description="Helical" evidence="6">
    <location>
        <begin position="254"/>
        <end position="275"/>
    </location>
</feature>
<dbReference type="Pfam" id="PF01925">
    <property type="entry name" value="TauE"/>
    <property type="match status" value="1"/>
</dbReference>
<comment type="subcellular location">
    <subcellularLocation>
        <location evidence="6">Cell membrane</location>
        <topology evidence="6">Multi-pass membrane protein</topology>
    </subcellularLocation>
    <subcellularLocation>
        <location evidence="1">Membrane</location>
        <topology evidence="1">Multi-pass membrane protein</topology>
    </subcellularLocation>
</comment>
<keyword evidence="8" id="KW-1185">Reference proteome</keyword>
<keyword evidence="4 6" id="KW-1133">Transmembrane helix</keyword>
<evidence type="ECO:0000256" key="5">
    <source>
        <dbReference type="ARBA" id="ARBA00023136"/>
    </source>
</evidence>
<dbReference type="EMBL" id="FPCG01000002">
    <property type="protein sequence ID" value="SFV21361.1"/>
    <property type="molecule type" value="Genomic_DNA"/>
</dbReference>
<evidence type="ECO:0000256" key="1">
    <source>
        <dbReference type="ARBA" id="ARBA00004141"/>
    </source>
</evidence>
<protein>
    <recommendedName>
        <fullName evidence="6">Probable membrane transporter protein</fullName>
    </recommendedName>
</protein>
<evidence type="ECO:0000256" key="2">
    <source>
        <dbReference type="ARBA" id="ARBA00009142"/>
    </source>
</evidence>
<keyword evidence="5 6" id="KW-0472">Membrane</keyword>
<feature type="transmembrane region" description="Helical" evidence="6">
    <location>
        <begin position="100"/>
        <end position="117"/>
    </location>
</feature>
<keyword evidence="3 6" id="KW-0812">Transmembrane</keyword>
<feature type="transmembrane region" description="Helical" evidence="6">
    <location>
        <begin position="44"/>
        <end position="63"/>
    </location>
</feature>
<dbReference type="OrthoDB" id="528320at2"/>
<feature type="transmembrane region" description="Helical" evidence="6">
    <location>
        <begin position="229"/>
        <end position="248"/>
    </location>
</feature>
<dbReference type="PANTHER" id="PTHR43701:SF2">
    <property type="entry name" value="MEMBRANE TRANSPORTER PROTEIN YJNA-RELATED"/>
    <property type="match status" value="1"/>
</dbReference>
<keyword evidence="6" id="KW-1003">Cell membrane</keyword>
<dbReference type="RefSeq" id="WP_091694880.1">
    <property type="nucleotide sequence ID" value="NZ_FPCG01000002.1"/>
</dbReference>
<organism evidence="7 8">
    <name type="scientific">Micrococcus terreus</name>
    <dbReference type="NCBI Taxonomy" id="574650"/>
    <lineage>
        <taxon>Bacteria</taxon>
        <taxon>Bacillati</taxon>
        <taxon>Actinomycetota</taxon>
        <taxon>Actinomycetes</taxon>
        <taxon>Micrococcales</taxon>
        <taxon>Micrococcaceae</taxon>
        <taxon>Micrococcus</taxon>
    </lineage>
</organism>
<feature type="transmembrane region" description="Helical" evidence="6">
    <location>
        <begin position="137"/>
        <end position="157"/>
    </location>
</feature>
<comment type="similarity">
    <text evidence="2 6">Belongs to the 4-toluene sulfonate uptake permease (TSUP) (TC 2.A.102) family.</text>
</comment>
<evidence type="ECO:0000256" key="6">
    <source>
        <dbReference type="RuleBase" id="RU363041"/>
    </source>
</evidence>
<dbReference type="PANTHER" id="PTHR43701">
    <property type="entry name" value="MEMBRANE TRANSPORTER PROTEIN MJ0441-RELATED"/>
    <property type="match status" value="1"/>
</dbReference>